<dbReference type="AlphaFoldDB" id="A0A9W6VIX3"/>
<dbReference type="Proteomes" id="UP001165135">
    <property type="component" value="Unassembled WGS sequence"/>
</dbReference>
<evidence type="ECO:0000313" key="3">
    <source>
        <dbReference type="Proteomes" id="UP001165135"/>
    </source>
</evidence>
<evidence type="ECO:0000259" key="1">
    <source>
        <dbReference type="Pfam" id="PF00535"/>
    </source>
</evidence>
<organism evidence="2 3">
    <name type="scientific">Actinoallomurus iriomotensis</name>
    <dbReference type="NCBI Taxonomy" id="478107"/>
    <lineage>
        <taxon>Bacteria</taxon>
        <taxon>Bacillati</taxon>
        <taxon>Actinomycetota</taxon>
        <taxon>Actinomycetes</taxon>
        <taxon>Streptosporangiales</taxon>
        <taxon>Thermomonosporaceae</taxon>
        <taxon>Actinoallomurus</taxon>
    </lineage>
</organism>
<sequence length="305" mass="33322">MTPEFPPVSVIIATHDRPELLARAVAAVRDQDYPGTVQCVIVFDQAEPDSALADDDPRRPVTVIANDRTPGLAGARNAGAATASGDLLAFCDDDDAWLPEKLRLQAERLAATGADVVVSGIHVSYGDKVITRVPRLEDVTHAELLRRRVMEAHPSTVVVRRTAFLGKIGPVDEEIPGSYGEDYDWMLRAAAAGPIAVVAEPLVTVLWGRTSHFNRKWRTISDALQYLLRKHPGFADDPRGLARVQGQIAFAHAALGERGEARSWALRALRGSWRERRAYLALLVSLRVLSADRVLRLAHATGRGI</sequence>
<dbReference type="InterPro" id="IPR050834">
    <property type="entry name" value="Glycosyltransf_2"/>
</dbReference>
<dbReference type="PANTHER" id="PTHR43685">
    <property type="entry name" value="GLYCOSYLTRANSFERASE"/>
    <property type="match status" value="1"/>
</dbReference>
<dbReference type="Pfam" id="PF00535">
    <property type="entry name" value="Glycos_transf_2"/>
    <property type="match status" value="1"/>
</dbReference>
<name>A0A9W6VIX3_9ACTN</name>
<dbReference type="InterPro" id="IPR001173">
    <property type="entry name" value="Glyco_trans_2-like"/>
</dbReference>
<evidence type="ECO:0000313" key="2">
    <source>
        <dbReference type="EMBL" id="GLY73418.1"/>
    </source>
</evidence>
<comment type="caution">
    <text evidence="2">The sequence shown here is derived from an EMBL/GenBank/DDBJ whole genome shotgun (WGS) entry which is preliminary data.</text>
</comment>
<gene>
    <name evidence="2" type="ORF">Airi01_016850</name>
</gene>
<dbReference type="EMBL" id="BSTJ01000001">
    <property type="protein sequence ID" value="GLY73418.1"/>
    <property type="molecule type" value="Genomic_DNA"/>
</dbReference>
<accession>A0A9W6VIX3</accession>
<feature type="domain" description="Glycosyltransferase 2-like" evidence="1">
    <location>
        <begin position="9"/>
        <end position="148"/>
    </location>
</feature>
<protein>
    <recommendedName>
        <fullName evidence="1">Glycosyltransferase 2-like domain-containing protein</fullName>
    </recommendedName>
</protein>
<proteinExistence type="predicted"/>
<reference evidence="2" key="1">
    <citation type="submission" date="2023-03" db="EMBL/GenBank/DDBJ databases">
        <title>Actinoallomurus iriomotensis NBRC 103681.</title>
        <authorList>
            <person name="Ichikawa N."/>
            <person name="Sato H."/>
            <person name="Tonouchi N."/>
        </authorList>
    </citation>
    <scope>NUCLEOTIDE SEQUENCE</scope>
    <source>
        <strain evidence="2">NBRC 103681</strain>
    </source>
</reference>
<dbReference type="PANTHER" id="PTHR43685:SF2">
    <property type="entry name" value="GLYCOSYLTRANSFERASE 2-LIKE DOMAIN-CONTAINING PROTEIN"/>
    <property type="match status" value="1"/>
</dbReference>
<dbReference type="RefSeq" id="WP_285618731.1">
    <property type="nucleotide sequence ID" value="NZ_BSTJ01000001.1"/>
</dbReference>
<dbReference type="InterPro" id="IPR029044">
    <property type="entry name" value="Nucleotide-diphossugar_trans"/>
</dbReference>
<dbReference type="CDD" id="cd00761">
    <property type="entry name" value="Glyco_tranf_GTA_type"/>
    <property type="match status" value="1"/>
</dbReference>
<dbReference type="Gene3D" id="3.90.550.10">
    <property type="entry name" value="Spore Coat Polysaccharide Biosynthesis Protein SpsA, Chain A"/>
    <property type="match status" value="1"/>
</dbReference>
<dbReference type="SUPFAM" id="SSF53448">
    <property type="entry name" value="Nucleotide-diphospho-sugar transferases"/>
    <property type="match status" value="1"/>
</dbReference>